<gene>
    <name evidence="11" type="ORF">GCM10009021_20530</name>
</gene>
<organism evidence="11 12">
    <name type="scientific">Halarchaeum nitratireducens</name>
    <dbReference type="NCBI Taxonomy" id="489913"/>
    <lineage>
        <taxon>Archaea</taxon>
        <taxon>Methanobacteriati</taxon>
        <taxon>Methanobacteriota</taxon>
        <taxon>Stenosarchaea group</taxon>
        <taxon>Halobacteria</taxon>
        <taxon>Halobacteriales</taxon>
        <taxon>Halobacteriaceae</taxon>
    </lineage>
</organism>
<evidence type="ECO:0000256" key="5">
    <source>
        <dbReference type="ARBA" id="ARBA00022840"/>
    </source>
</evidence>
<evidence type="ECO:0000256" key="4">
    <source>
        <dbReference type="ARBA" id="ARBA00022741"/>
    </source>
</evidence>
<evidence type="ECO:0000259" key="9">
    <source>
        <dbReference type="Pfam" id="PF13193"/>
    </source>
</evidence>
<comment type="caution">
    <text evidence="11">The sequence shown here is derived from an EMBL/GenBank/DDBJ whole genome shotgun (WGS) entry which is preliminary data.</text>
</comment>
<dbReference type="GO" id="GO:0005524">
    <property type="term" value="F:ATP binding"/>
    <property type="evidence" value="ECO:0007669"/>
    <property type="project" value="UniProtKB-KW"/>
</dbReference>
<dbReference type="InterPro" id="IPR042099">
    <property type="entry name" value="ANL_N_sf"/>
</dbReference>
<dbReference type="InterPro" id="IPR032387">
    <property type="entry name" value="ACAS_N"/>
</dbReference>
<dbReference type="Pfam" id="PF13193">
    <property type="entry name" value="AMP-binding_C"/>
    <property type="match status" value="1"/>
</dbReference>
<evidence type="ECO:0000256" key="7">
    <source>
        <dbReference type="SAM" id="MobiDB-lite"/>
    </source>
</evidence>
<dbReference type="EMBL" id="BMOQ01000005">
    <property type="protein sequence ID" value="GGN19339.1"/>
    <property type="molecule type" value="Genomic_DNA"/>
</dbReference>
<dbReference type="NCBIfam" id="NF001208">
    <property type="entry name" value="PRK00174.1"/>
    <property type="match status" value="1"/>
</dbReference>
<sequence length="666" mass="73846">MADEDPADDVELEARLADQGVFEPPESFVEQANVTDAGIYEEFEENWPECWEGAADLLSWDDDYDQVLDDSNPPFYEWFTGGTLNASYNCIDRHLPERADEAALEWIGEPVEEDNRSITYEELHREVNEAAALRDLGVGEDDVVTLYMPMIPQLPIAMLACARIGAPHSVVFAGFSAEALATRMNAADSEYLVTCDGYYRRGDPLDHLDKTNEGLADVDHDVETVVVDRLGPNGDDFGHDLDEDEHDYADLVADHAGATVEPVARDAEDMLFLMYTSGTTGQPKGVKHTTAGYLAWTAWTSQAVLDVKPEDTYFCSADIGWITGHSYIVYGPLALGTTSMMYEGTPDYPTRERLWQIIEEYEADQLYTAPTAIRSFMKWGAEYPANNDLSSLRLLGTVGEPINPRAWKWYYKHIGGEECPVVDTWWQTETGGHMVTTLPGVNDMKPGSAGPALPGLDVEIVDTNAEEVEPGRAGYLTVQKPWPGMLRTLYKNDERFIDEYWAEYSDTDSDDPEDWVYFPEDGAKVDDEDYITVLGRVDDVINVSGHRLGTMEIESAIVGVDGVAEAAVVGGDHDLKGEAVYAYVILEDGYEGNDEMRAAIVEGVEDAIGPIARPEEVVFTPELPKTRSGKIMRRLLEDIANDEELGDTSTLQNPGIVDDIRSKSDD</sequence>
<evidence type="ECO:0000256" key="1">
    <source>
        <dbReference type="ARBA" id="ARBA00006432"/>
    </source>
</evidence>
<dbReference type="GO" id="GO:0016208">
    <property type="term" value="F:AMP binding"/>
    <property type="evidence" value="ECO:0007669"/>
    <property type="project" value="InterPro"/>
</dbReference>
<dbReference type="RefSeq" id="WP_188878815.1">
    <property type="nucleotide sequence ID" value="NZ_BMOQ01000005.1"/>
</dbReference>
<name>A0A830GCX1_9EURY</name>
<dbReference type="InterPro" id="IPR020845">
    <property type="entry name" value="AMP-binding_CS"/>
</dbReference>
<keyword evidence="12" id="KW-1185">Reference proteome</keyword>
<evidence type="ECO:0000313" key="11">
    <source>
        <dbReference type="EMBL" id="GGN19339.1"/>
    </source>
</evidence>
<dbReference type="PROSITE" id="PS00455">
    <property type="entry name" value="AMP_BINDING"/>
    <property type="match status" value="1"/>
</dbReference>
<dbReference type="Proteomes" id="UP000608850">
    <property type="component" value="Unassembled WGS sequence"/>
</dbReference>
<feature type="region of interest" description="Disordered" evidence="7">
    <location>
        <begin position="642"/>
        <end position="666"/>
    </location>
</feature>
<feature type="domain" description="AMP-binding enzyme C-terminal" evidence="9">
    <location>
        <begin position="552"/>
        <end position="630"/>
    </location>
</feature>
<dbReference type="GO" id="GO:0019427">
    <property type="term" value="P:acetyl-CoA biosynthetic process from acetate"/>
    <property type="evidence" value="ECO:0007669"/>
    <property type="project" value="UniProtKB-UniRule"/>
</dbReference>
<evidence type="ECO:0000313" key="12">
    <source>
        <dbReference type="Proteomes" id="UP000608850"/>
    </source>
</evidence>
<protein>
    <recommendedName>
        <fullName evidence="2 6">Acetate--CoA ligase</fullName>
        <ecNumber evidence="2 6">6.2.1.1</ecNumber>
    </recommendedName>
</protein>
<dbReference type="PANTHER" id="PTHR24095">
    <property type="entry name" value="ACETYL-COENZYME A SYNTHETASE"/>
    <property type="match status" value="1"/>
</dbReference>
<dbReference type="OrthoDB" id="371752at2157"/>
<feature type="domain" description="AMP-dependent synthetase/ligase" evidence="8">
    <location>
        <begin position="96"/>
        <end position="482"/>
    </location>
</feature>
<dbReference type="GO" id="GO:0003987">
    <property type="term" value="F:acetate-CoA ligase activity"/>
    <property type="evidence" value="ECO:0007669"/>
    <property type="project" value="UniProtKB-UniRule"/>
</dbReference>
<dbReference type="FunFam" id="3.40.50.12780:FF:000001">
    <property type="entry name" value="Acetyl-coenzyme A synthetase"/>
    <property type="match status" value="1"/>
</dbReference>
<evidence type="ECO:0000256" key="6">
    <source>
        <dbReference type="NCBIfam" id="TIGR02188"/>
    </source>
</evidence>
<dbReference type="InterPro" id="IPR025110">
    <property type="entry name" value="AMP-bd_C"/>
</dbReference>
<dbReference type="GO" id="GO:0043427">
    <property type="term" value="P:carbon fixation by 3-hydroxypropionate cycle"/>
    <property type="evidence" value="ECO:0007669"/>
    <property type="project" value="UniProtKB-ARBA"/>
</dbReference>
<accession>A0A830GCX1</accession>
<dbReference type="InterPro" id="IPR045851">
    <property type="entry name" value="AMP-bd_C_sf"/>
</dbReference>
<dbReference type="EC" id="6.2.1.1" evidence="2 6"/>
<dbReference type="AlphaFoldDB" id="A0A830GCX1"/>
<reference evidence="11 12" key="1">
    <citation type="journal article" date="2019" name="Int. J. Syst. Evol. Microbiol.">
        <title>The Global Catalogue of Microorganisms (GCM) 10K type strain sequencing project: providing services to taxonomists for standard genome sequencing and annotation.</title>
        <authorList>
            <consortium name="The Broad Institute Genomics Platform"/>
            <consortium name="The Broad Institute Genome Sequencing Center for Infectious Disease"/>
            <person name="Wu L."/>
            <person name="Ma J."/>
        </authorList>
    </citation>
    <scope>NUCLEOTIDE SEQUENCE [LARGE SCALE GENOMIC DNA]</scope>
    <source>
        <strain evidence="11 12">JCM 16331</strain>
    </source>
</reference>
<feature type="domain" description="Acetyl-coenzyme A synthetase N-terminal" evidence="10">
    <location>
        <begin position="39"/>
        <end position="90"/>
    </location>
</feature>
<evidence type="ECO:0000259" key="8">
    <source>
        <dbReference type="Pfam" id="PF00501"/>
    </source>
</evidence>
<proteinExistence type="inferred from homology"/>
<evidence type="ECO:0000256" key="2">
    <source>
        <dbReference type="ARBA" id="ARBA00013275"/>
    </source>
</evidence>
<comment type="similarity">
    <text evidence="1">Belongs to the ATP-dependent AMP-binding enzyme family.</text>
</comment>
<evidence type="ECO:0000259" key="10">
    <source>
        <dbReference type="Pfam" id="PF16177"/>
    </source>
</evidence>
<dbReference type="Pfam" id="PF16177">
    <property type="entry name" value="ACAS_N"/>
    <property type="match status" value="1"/>
</dbReference>
<keyword evidence="3" id="KW-0436">Ligase</keyword>
<dbReference type="Pfam" id="PF00501">
    <property type="entry name" value="AMP-binding"/>
    <property type="match status" value="1"/>
</dbReference>
<dbReference type="PANTHER" id="PTHR24095:SF14">
    <property type="entry name" value="ACETYL-COENZYME A SYNTHETASE 1"/>
    <property type="match status" value="1"/>
</dbReference>
<dbReference type="Gene3D" id="3.40.50.12780">
    <property type="entry name" value="N-terminal domain of ligase-like"/>
    <property type="match status" value="1"/>
</dbReference>
<keyword evidence="4" id="KW-0547">Nucleotide-binding</keyword>
<evidence type="ECO:0000256" key="3">
    <source>
        <dbReference type="ARBA" id="ARBA00022598"/>
    </source>
</evidence>
<keyword evidence="5" id="KW-0067">ATP-binding</keyword>
<dbReference type="SUPFAM" id="SSF56801">
    <property type="entry name" value="Acetyl-CoA synthetase-like"/>
    <property type="match status" value="1"/>
</dbReference>
<dbReference type="InterPro" id="IPR000873">
    <property type="entry name" value="AMP-dep_synth/lig_dom"/>
</dbReference>
<dbReference type="Gene3D" id="3.30.300.30">
    <property type="match status" value="1"/>
</dbReference>
<dbReference type="GO" id="GO:0043955">
    <property type="term" value="F:3-hydroxypropionyl-CoA synthetase activity"/>
    <property type="evidence" value="ECO:0007669"/>
    <property type="project" value="UniProtKB-ARBA"/>
</dbReference>
<dbReference type="NCBIfam" id="TIGR02188">
    <property type="entry name" value="Ac_CoA_lig_AcsA"/>
    <property type="match status" value="1"/>
</dbReference>
<dbReference type="InterPro" id="IPR011904">
    <property type="entry name" value="Ac_CoA_lig"/>
</dbReference>